<evidence type="ECO:0000313" key="2">
    <source>
        <dbReference type="Proteomes" id="UP000242770"/>
    </source>
</evidence>
<dbReference type="AlphaFoldDB" id="A0A0F7SC66"/>
<keyword evidence="2" id="KW-1185">Reference proteome</keyword>
<sequence>MLGPTAIVGDYKSSQTAVFQHRMDDHRHVDRRFISVFSNRCIWIDIQPFRQPAQHQIRAEQAQAAVPLY</sequence>
<dbReference type="EMBL" id="CCFA01004282">
    <property type="protein sequence ID" value="CDW99179.1"/>
    <property type="molecule type" value="Genomic_DNA"/>
</dbReference>
<reference evidence="2" key="1">
    <citation type="submission" date="2014-06" db="EMBL/GenBank/DDBJ databases">
        <authorList>
            <person name="Berkman P.J."/>
        </authorList>
    </citation>
    <scope>NUCLEOTIDE SEQUENCE [LARGE SCALE GENOMIC DNA]</scope>
</reference>
<accession>A0A0F7SC66</accession>
<proteinExistence type="predicted"/>
<organism evidence="1 2">
    <name type="scientific">Sporisorium scitamineum</name>
    <dbReference type="NCBI Taxonomy" id="49012"/>
    <lineage>
        <taxon>Eukaryota</taxon>
        <taxon>Fungi</taxon>
        <taxon>Dikarya</taxon>
        <taxon>Basidiomycota</taxon>
        <taxon>Ustilaginomycotina</taxon>
        <taxon>Ustilaginomycetes</taxon>
        <taxon>Ustilaginales</taxon>
        <taxon>Ustilaginaceae</taxon>
        <taxon>Sporisorium</taxon>
    </lineage>
</organism>
<name>A0A0F7SC66_9BASI</name>
<protein>
    <submittedName>
        <fullName evidence="1">Uncharacterized protein</fullName>
    </submittedName>
</protein>
<evidence type="ECO:0000313" key="1">
    <source>
        <dbReference type="EMBL" id="CDW99179.1"/>
    </source>
</evidence>
<gene>
    <name evidence="1" type="primary">SSCI71200.1</name>
</gene>
<dbReference type="Proteomes" id="UP000242770">
    <property type="component" value="Unassembled WGS sequence"/>
</dbReference>